<feature type="transmembrane region" description="Helical" evidence="8">
    <location>
        <begin position="223"/>
        <end position="247"/>
    </location>
</feature>
<dbReference type="PANTHER" id="PTHR36838">
    <property type="entry name" value="AUXIN EFFLUX CARRIER FAMILY PROTEIN"/>
    <property type="match status" value="1"/>
</dbReference>
<feature type="transmembrane region" description="Helical" evidence="8">
    <location>
        <begin position="6"/>
        <end position="23"/>
    </location>
</feature>
<feature type="transmembrane region" description="Helical" evidence="8">
    <location>
        <begin position="168"/>
        <end position="185"/>
    </location>
</feature>
<accession>G5JP12</accession>
<evidence type="ECO:0000256" key="7">
    <source>
        <dbReference type="ARBA" id="ARBA00023136"/>
    </source>
</evidence>
<evidence type="ECO:0000313" key="9">
    <source>
        <dbReference type="EMBL" id="EHI73827.1"/>
    </source>
</evidence>
<comment type="caution">
    <text evidence="9">The sequence shown here is derived from an EMBL/GenBank/DDBJ whole genome shotgun (WGS) entry which is preliminary data.</text>
</comment>
<dbReference type="AlphaFoldDB" id="G5JP12"/>
<dbReference type="Gene3D" id="1.20.1530.20">
    <property type="match status" value="1"/>
</dbReference>
<evidence type="ECO:0000256" key="3">
    <source>
        <dbReference type="ARBA" id="ARBA00022448"/>
    </source>
</evidence>
<organism evidence="9 10">
    <name type="scientific">Streptococcus criceti HS-6</name>
    <dbReference type="NCBI Taxonomy" id="873449"/>
    <lineage>
        <taxon>Bacteria</taxon>
        <taxon>Bacillati</taxon>
        <taxon>Bacillota</taxon>
        <taxon>Bacilli</taxon>
        <taxon>Lactobacillales</taxon>
        <taxon>Streptococcaceae</taxon>
        <taxon>Streptococcus</taxon>
    </lineage>
</organism>
<evidence type="ECO:0000256" key="6">
    <source>
        <dbReference type="ARBA" id="ARBA00022989"/>
    </source>
</evidence>
<evidence type="ECO:0000256" key="1">
    <source>
        <dbReference type="ARBA" id="ARBA00004651"/>
    </source>
</evidence>
<comment type="subcellular location">
    <subcellularLocation>
        <location evidence="1">Cell membrane</location>
        <topology evidence="1">Multi-pass membrane protein</topology>
    </subcellularLocation>
</comment>
<dbReference type="InterPro" id="IPR038770">
    <property type="entry name" value="Na+/solute_symporter_sf"/>
</dbReference>
<proteinExistence type="inferred from homology"/>
<dbReference type="OrthoDB" id="9798064at2"/>
<dbReference type="STRING" id="873449.STRCR_1543"/>
<keyword evidence="6 8" id="KW-1133">Transmembrane helix</keyword>
<protein>
    <submittedName>
        <fullName evidence="9">Membrane protein</fullName>
    </submittedName>
</protein>
<keyword evidence="10" id="KW-1185">Reference proteome</keyword>
<comment type="similarity">
    <text evidence="2">Belongs to the auxin efflux carrier (TC 2.A.69) family.</text>
</comment>
<dbReference type="GO" id="GO:0005886">
    <property type="term" value="C:plasma membrane"/>
    <property type="evidence" value="ECO:0007669"/>
    <property type="project" value="UniProtKB-SubCell"/>
</dbReference>
<dbReference type="PANTHER" id="PTHR36838:SF3">
    <property type="entry name" value="TRANSPORTER AUXIN EFFLUX CARRIER EC FAMILY"/>
    <property type="match status" value="1"/>
</dbReference>
<feature type="transmembrane region" description="Helical" evidence="8">
    <location>
        <begin position="253"/>
        <end position="274"/>
    </location>
</feature>
<keyword evidence="4" id="KW-1003">Cell membrane</keyword>
<keyword evidence="7 8" id="KW-0472">Membrane</keyword>
<evidence type="ECO:0000256" key="2">
    <source>
        <dbReference type="ARBA" id="ARBA00010145"/>
    </source>
</evidence>
<reference evidence="9" key="1">
    <citation type="submission" date="2011-07" db="EMBL/GenBank/DDBJ databases">
        <authorList>
            <person name="Stanhope M.J."/>
            <person name="Durkin A.S."/>
            <person name="Hostetler J."/>
            <person name="Kim M."/>
            <person name="Radune D."/>
            <person name="Singh I."/>
            <person name="Town C.D."/>
        </authorList>
    </citation>
    <scope>NUCLEOTIDE SEQUENCE [LARGE SCALE GENOMIC DNA]</scope>
    <source>
        <strain evidence="9">HS-6</strain>
    </source>
</reference>
<feature type="transmembrane region" description="Helical" evidence="8">
    <location>
        <begin position="191"/>
        <end position="211"/>
    </location>
</feature>
<dbReference type="Pfam" id="PF03547">
    <property type="entry name" value="Mem_trans"/>
    <property type="match status" value="1"/>
</dbReference>
<evidence type="ECO:0000256" key="8">
    <source>
        <dbReference type="SAM" id="Phobius"/>
    </source>
</evidence>
<evidence type="ECO:0000256" key="5">
    <source>
        <dbReference type="ARBA" id="ARBA00022692"/>
    </source>
</evidence>
<keyword evidence="3" id="KW-0813">Transport</keyword>
<evidence type="ECO:0000313" key="10">
    <source>
        <dbReference type="Proteomes" id="UP000004322"/>
    </source>
</evidence>
<dbReference type="eggNOG" id="COG0679">
    <property type="taxonomic scope" value="Bacteria"/>
</dbReference>
<dbReference type="Proteomes" id="UP000004322">
    <property type="component" value="Unassembled WGS sequence"/>
</dbReference>
<feature type="transmembrane region" description="Helical" evidence="8">
    <location>
        <begin position="99"/>
        <end position="120"/>
    </location>
</feature>
<keyword evidence="5 8" id="KW-0812">Transmembrane</keyword>
<sequence>MFTNILNQVFLMFVLVGIGFILNKIQFLHKETGSDLTNILLYVISPALILKSMQQDRSSYSLKIIALVVIALVILYFIAILLSNASFSHLHSLDMKRSAIMGTVYSNIGFVGIPIASALFGDRGVFYSAIGIMVYNTFVWTHGMTLFDNGDGSSKEKLLKMFKNPNTIAIGVGLVLFFSGVRLPTPLNQGLGYLAGANTPLSMFLIGNSLANIAMDRKVVKPWMIVTVFYRNLLMPVIGVLIFALLGIKGIDYFANVILFACPIGSLVTLFIIQAKGNPEFSIIEIGLSIVTCIISIPVIYLIAQLVMQQLF</sequence>
<dbReference type="RefSeq" id="WP_004226299.1">
    <property type="nucleotide sequence ID" value="NZ_AEUV02000002.1"/>
</dbReference>
<name>G5JP12_STRCG</name>
<feature type="transmembrane region" description="Helical" evidence="8">
    <location>
        <begin position="286"/>
        <end position="308"/>
    </location>
</feature>
<dbReference type="InterPro" id="IPR004776">
    <property type="entry name" value="Mem_transp_PIN-like"/>
</dbReference>
<feature type="transmembrane region" description="Helical" evidence="8">
    <location>
        <begin position="126"/>
        <end position="147"/>
    </location>
</feature>
<dbReference type="GO" id="GO:0055085">
    <property type="term" value="P:transmembrane transport"/>
    <property type="evidence" value="ECO:0007669"/>
    <property type="project" value="InterPro"/>
</dbReference>
<dbReference type="EMBL" id="AEUV02000002">
    <property type="protein sequence ID" value="EHI73827.1"/>
    <property type="molecule type" value="Genomic_DNA"/>
</dbReference>
<feature type="transmembrane region" description="Helical" evidence="8">
    <location>
        <begin position="64"/>
        <end position="87"/>
    </location>
</feature>
<evidence type="ECO:0000256" key="4">
    <source>
        <dbReference type="ARBA" id="ARBA00022475"/>
    </source>
</evidence>
<gene>
    <name evidence="9" type="ORF">STRCR_1543</name>
</gene>